<dbReference type="KEGG" id="rak:A1C_01645"/>
<dbReference type="EMBL" id="CP000847">
    <property type="protein sequence ID" value="ABV74640.1"/>
    <property type="molecule type" value="Genomic_DNA"/>
</dbReference>
<dbReference type="STRING" id="293614.A1C_01645"/>
<sequence length="38" mass="4278">MHIQLLLDLFTQNAKITFAQSYKPVMVFIAAQAILDLA</sequence>
<accession>A8GML5</accession>
<keyword evidence="2" id="KW-1185">Reference proteome</keyword>
<evidence type="ECO:0000313" key="2">
    <source>
        <dbReference type="Proteomes" id="UP000006830"/>
    </source>
</evidence>
<dbReference type="Proteomes" id="UP000006830">
    <property type="component" value="Chromosome"/>
</dbReference>
<evidence type="ECO:0000313" key="1">
    <source>
        <dbReference type="EMBL" id="ABV74640.1"/>
    </source>
</evidence>
<reference evidence="1" key="1">
    <citation type="submission" date="2007-09" db="EMBL/GenBank/DDBJ databases">
        <title>Complete Genome Sequence of Rickettsia akari.</title>
        <authorList>
            <person name="Madan A."/>
            <person name="Fahey J."/>
            <person name="Helton E."/>
            <person name="Ketteman M."/>
            <person name="Madan A."/>
            <person name="Rodrigues S."/>
            <person name="Sanchez A."/>
            <person name="Whiting M."/>
            <person name="Dasch G."/>
            <person name="Eremeeva M."/>
        </authorList>
    </citation>
    <scope>NUCLEOTIDE SEQUENCE</scope>
    <source>
        <strain evidence="1">Hartford</strain>
    </source>
</reference>
<dbReference type="HOGENOM" id="CLU_212786_0_0_5"/>
<proteinExistence type="predicted"/>
<gene>
    <name evidence="1" type="ordered locus">A1C_01645</name>
</gene>
<protein>
    <submittedName>
        <fullName evidence="1">ABC-type multidrug transport system, ATPase and permease components</fullName>
    </submittedName>
</protein>
<organism evidence="1 2">
    <name type="scientific">Rickettsia akari (strain Hartford)</name>
    <dbReference type="NCBI Taxonomy" id="293614"/>
    <lineage>
        <taxon>Bacteria</taxon>
        <taxon>Pseudomonadati</taxon>
        <taxon>Pseudomonadota</taxon>
        <taxon>Alphaproteobacteria</taxon>
        <taxon>Rickettsiales</taxon>
        <taxon>Rickettsiaceae</taxon>
        <taxon>Rickettsieae</taxon>
        <taxon>Rickettsia</taxon>
        <taxon>spotted fever group</taxon>
    </lineage>
</organism>
<dbReference type="AlphaFoldDB" id="A8GML5"/>
<name>A8GML5_RICAH</name>